<dbReference type="InterPro" id="IPR052998">
    <property type="entry name" value="Hetero-Diels-Alderase-like"/>
</dbReference>
<reference evidence="3 4" key="1">
    <citation type="submission" date="2024-03" db="EMBL/GenBank/DDBJ databases">
        <title>A high-quality draft genome sequence of Diaporthe vaccinii, a causative agent of upright dieback and viscid rot disease in cranberry plants.</title>
        <authorList>
            <person name="Sarrasin M."/>
            <person name="Lang B.F."/>
            <person name="Burger G."/>
        </authorList>
    </citation>
    <scope>NUCLEOTIDE SEQUENCE [LARGE SCALE GENOMIC DNA]</scope>
    <source>
        <strain evidence="3 4">IS7</strain>
    </source>
</reference>
<evidence type="ECO:0000259" key="2">
    <source>
        <dbReference type="Pfam" id="PF08450"/>
    </source>
</evidence>
<dbReference type="InterPro" id="IPR013658">
    <property type="entry name" value="SGL"/>
</dbReference>
<feature type="signal peptide" evidence="1">
    <location>
        <begin position="1"/>
        <end position="18"/>
    </location>
</feature>
<evidence type="ECO:0000313" key="4">
    <source>
        <dbReference type="Proteomes" id="UP001600888"/>
    </source>
</evidence>
<dbReference type="Proteomes" id="UP001600888">
    <property type="component" value="Unassembled WGS sequence"/>
</dbReference>
<accession>A0ABR4FDR8</accession>
<keyword evidence="1" id="KW-0732">Signal</keyword>
<sequence>MLYNVITALSILAGCAIAAEIHGSSPREAETRTIYQFPNNTYVENLAVRPNGQLLRDPFSERSDYHSGASPANVLTSPQVWLIDPERPGKAILVHEFSSVLGLSSIVEYQPDRYAIAGGNLSLATGDSVVGSWSIWSLDLRGLNITSNESVSAQPPALSKIADVLPARFLDGMALLPSPEKQLLIVGDVKTGTVYSVDMDTGGYAVVINNTFTAPAPDYAFGPSGTNGMQIRNDTMYFVNTGQKKLNRVRLDVSDGTPVGDFKTIAQTLTPFDQWDDFALDDEGNAWMAAGNTVQKINTRTGEVKVVAGDVNSTAIAEPTSAKFGRRERDWKVLYVTTAGGLATPVNGDTVIGGQLVAVRTGTR</sequence>
<evidence type="ECO:0000256" key="1">
    <source>
        <dbReference type="SAM" id="SignalP"/>
    </source>
</evidence>
<dbReference type="PANTHER" id="PTHR42060:SF1">
    <property type="entry name" value="NHL REPEAT-CONTAINING PROTEIN"/>
    <property type="match status" value="1"/>
</dbReference>
<dbReference type="EMBL" id="JBAWTH010000002">
    <property type="protein sequence ID" value="KAL2292809.1"/>
    <property type="molecule type" value="Genomic_DNA"/>
</dbReference>
<gene>
    <name evidence="3" type="ORF">FJTKL_07873</name>
</gene>
<name>A0ABR4FDR8_9PEZI</name>
<evidence type="ECO:0000313" key="3">
    <source>
        <dbReference type="EMBL" id="KAL2292809.1"/>
    </source>
</evidence>
<dbReference type="InterPro" id="IPR011042">
    <property type="entry name" value="6-blade_b-propeller_TolB-like"/>
</dbReference>
<comment type="caution">
    <text evidence="3">The sequence shown here is derived from an EMBL/GenBank/DDBJ whole genome shotgun (WGS) entry which is preliminary data.</text>
</comment>
<organism evidence="3 4">
    <name type="scientific">Diaporthe vaccinii</name>
    <dbReference type="NCBI Taxonomy" id="105482"/>
    <lineage>
        <taxon>Eukaryota</taxon>
        <taxon>Fungi</taxon>
        <taxon>Dikarya</taxon>
        <taxon>Ascomycota</taxon>
        <taxon>Pezizomycotina</taxon>
        <taxon>Sordariomycetes</taxon>
        <taxon>Sordariomycetidae</taxon>
        <taxon>Diaporthales</taxon>
        <taxon>Diaporthaceae</taxon>
        <taxon>Diaporthe</taxon>
        <taxon>Diaporthe eres species complex</taxon>
    </lineage>
</organism>
<protein>
    <recommendedName>
        <fullName evidence="2">SMP-30/Gluconolactonase/LRE-like region domain-containing protein</fullName>
    </recommendedName>
</protein>
<feature type="domain" description="SMP-30/Gluconolactonase/LRE-like region" evidence="2">
    <location>
        <begin position="225"/>
        <end position="339"/>
    </location>
</feature>
<dbReference type="Pfam" id="PF08450">
    <property type="entry name" value="SGL"/>
    <property type="match status" value="1"/>
</dbReference>
<proteinExistence type="predicted"/>
<keyword evidence="4" id="KW-1185">Reference proteome</keyword>
<dbReference type="Gene3D" id="2.120.10.30">
    <property type="entry name" value="TolB, C-terminal domain"/>
    <property type="match status" value="1"/>
</dbReference>
<feature type="chain" id="PRO_5045202996" description="SMP-30/Gluconolactonase/LRE-like region domain-containing protein" evidence="1">
    <location>
        <begin position="19"/>
        <end position="364"/>
    </location>
</feature>
<dbReference type="SUPFAM" id="SSF63829">
    <property type="entry name" value="Calcium-dependent phosphotriesterase"/>
    <property type="match status" value="1"/>
</dbReference>
<dbReference type="PANTHER" id="PTHR42060">
    <property type="entry name" value="NHL REPEAT-CONTAINING PROTEIN-RELATED"/>
    <property type="match status" value="1"/>
</dbReference>